<dbReference type="InterPro" id="IPR023213">
    <property type="entry name" value="CAT-like_dom_sf"/>
</dbReference>
<gene>
    <name evidence="1" type="ORF">QBE51_13800</name>
</gene>
<dbReference type="SUPFAM" id="SSF52777">
    <property type="entry name" value="CoA-dependent acyltransferases"/>
    <property type="match status" value="1"/>
</dbReference>
<evidence type="ECO:0000313" key="1">
    <source>
        <dbReference type="EMBL" id="WZL71408.1"/>
    </source>
</evidence>
<dbReference type="Gene3D" id="3.30.559.10">
    <property type="entry name" value="Chloramphenicol acetyltransferase-like domain"/>
    <property type="match status" value="1"/>
</dbReference>
<dbReference type="RefSeq" id="WP_341878344.1">
    <property type="nucleotide sequence ID" value="NZ_CP121687.1"/>
</dbReference>
<protein>
    <recommendedName>
        <fullName evidence="3">Chloramphenicol acetyltransferase</fullName>
    </recommendedName>
</protein>
<organism evidence="1 2">
    <name type="scientific">Defluviitalea saccharophila</name>
    <dbReference type="NCBI Taxonomy" id="879970"/>
    <lineage>
        <taxon>Bacteria</taxon>
        <taxon>Bacillati</taxon>
        <taxon>Bacillota</taxon>
        <taxon>Clostridia</taxon>
        <taxon>Lachnospirales</taxon>
        <taxon>Defluviitaleaceae</taxon>
        <taxon>Defluviitalea</taxon>
    </lineage>
</organism>
<name>A0ABZ2YBL7_9FIRM</name>
<keyword evidence="2" id="KW-1185">Reference proteome</keyword>
<proteinExistence type="predicted"/>
<evidence type="ECO:0008006" key="3">
    <source>
        <dbReference type="Google" id="ProtNLM"/>
    </source>
</evidence>
<dbReference type="Proteomes" id="UP001486565">
    <property type="component" value="Chromosome"/>
</dbReference>
<sequence length="22" mass="2621">MHHSFIDGFHVGKFVEHLQKNL</sequence>
<evidence type="ECO:0000313" key="2">
    <source>
        <dbReference type="Proteomes" id="UP001486565"/>
    </source>
</evidence>
<accession>A0ABZ2YBL7</accession>
<dbReference type="EMBL" id="CP121687">
    <property type="protein sequence ID" value="WZL71408.1"/>
    <property type="molecule type" value="Genomic_DNA"/>
</dbReference>
<reference evidence="1 2" key="1">
    <citation type="submission" date="2023-03" db="EMBL/GenBank/DDBJ databases">
        <title>Novel Species.</title>
        <authorList>
            <person name="Ma S."/>
        </authorList>
    </citation>
    <scope>NUCLEOTIDE SEQUENCE [LARGE SCALE GENOMIC DNA]</scope>
    <source>
        <strain evidence="1 2">LIND6LT2</strain>
    </source>
</reference>